<keyword evidence="3" id="KW-0808">Transferase</keyword>
<dbReference type="Proteomes" id="UP000528964">
    <property type="component" value="Unassembled WGS sequence"/>
</dbReference>
<dbReference type="PANTHER" id="PTHR43441:SF2">
    <property type="entry name" value="FAMILY ACETYLTRANSFERASE, PUTATIVE (AFU_ORTHOLOGUE AFUA_7G00850)-RELATED"/>
    <property type="match status" value="1"/>
</dbReference>
<dbReference type="Gene3D" id="3.40.630.30">
    <property type="match status" value="1"/>
</dbReference>
<dbReference type="GO" id="GO:1990189">
    <property type="term" value="F:protein N-terminal-serine acetyltransferase activity"/>
    <property type="evidence" value="ECO:0007669"/>
    <property type="project" value="TreeGrafter"/>
</dbReference>
<organism evidence="3 4">
    <name type="scientific">Hansschlegelia beijingensis</name>
    <dbReference type="NCBI Taxonomy" id="1133344"/>
    <lineage>
        <taxon>Bacteria</taxon>
        <taxon>Pseudomonadati</taxon>
        <taxon>Pseudomonadota</taxon>
        <taxon>Alphaproteobacteria</taxon>
        <taxon>Hyphomicrobiales</taxon>
        <taxon>Methylopilaceae</taxon>
        <taxon>Hansschlegelia</taxon>
    </lineage>
</organism>
<evidence type="ECO:0000313" key="3">
    <source>
        <dbReference type="EMBL" id="MBB3974264.1"/>
    </source>
</evidence>
<evidence type="ECO:0000259" key="2">
    <source>
        <dbReference type="Pfam" id="PF13302"/>
    </source>
</evidence>
<dbReference type="InterPro" id="IPR016181">
    <property type="entry name" value="Acyl_CoA_acyltransferase"/>
</dbReference>
<sequence>MPVVSRAPQRRQPVPDTPARRPSPSALSGRYVRIGPTVPRRDAADLFPEISGPSAEPLFRYLPSGPFADEAALQADIAAASASLSTVTLAIRDAATGRTVGRASYVRIEPEHRSIGIGGVLFTPLLARTSGATEAMYLMARHVFEDLGYRRYEWTCDALNAPARDAALRFGFRPEGVFRKNVIVRGRSRDTAVFAIVDDEWPRVRAAFQAWLDPANFDARGVQIARLGEIRERL</sequence>
<feature type="region of interest" description="Disordered" evidence="1">
    <location>
        <begin position="1"/>
        <end position="31"/>
    </location>
</feature>
<protein>
    <submittedName>
        <fullName evidence="3">RimJ/RimL family protein N-acetyltransferase</fullName>
    </submittedName>
</protein>
<dbReference type="InterPro" id="IPR051908">
    <property type="entry name" value="Ribosomal_N-acetyltransferase"/>
</dbReference>
<proteinExistence type="predicted"/>
<evidence type="ECO:0000313" key="4">
    <source>
        <dbReference type="Proteomes" id="UP000528964"/>
    </source>
</evidence>
<keyword evidence="4" id="KW-1185">Reference proteome</keyword>
<evidence type="ECO:0000256" key="1">
    <source>
        <dbReference type="SAM" id="MobiDB-lite"/>
    </source>
</evidence>
<gene>
    <name evidence="3" type="ORF">GGR24_002945</name>
</gene>
<comment type="caution">
    <text evidence="3">The sequence shown here is derived from an EMBL/GenBank/DDBJ whole genome shotgun (WGS) entry which is preliminary data.</text>
</comment>
<dbReference type="PANTHER" id="PTHR43441">
    <property type="entry name" value="RIBOSOMAL-PROTEIN-SERINE ACETYLTRANSFERASE"/>
    <property type="match status" value="1"/>
</dbReference>
<dbReference type="AlphaFoldDB" id="A0A7W6D8J7"/>
<dbReference type="FunFam" id="3.40.630.30:FF:000047">
    <property type="entry name" value="Acetyltransferase, GNAT family"/>
    <property type="match status" value="1"/>
</dbReference>
<dbReference type="RefSeq" id="WP_183396112.1">
    <property type="nucleotide sequence ID" value="NZ_JACIDR010000005.1"/>
</dbReference>
<dbReference type="InterPro" id="IPR000182">
    <property type="entry name" value="GNAT_dom"/>
</dbReference>
<reference evidence="3 4" key="1">
    <citation type="submission" date="2020-08" db="EMBL/GenBank/DDBJ databases">
        <title>Genomic Encyclopedia of Type Strains, Phase IV (KMG-IV): sequencing the most valuable type-strain genomes for metagenomic binning, comparative biology and taxonomic classification.</title>
        <authorList>
            <person name="Goeker M."/>
        </authorList>
    </citation>
    <scope>NUCLEOTIDE SEQUENCE [LARGE SCALE GENOMIC DNA]</scope>
    <source>
        <strain evidence="3 4">DSM 25481</strain>
    </source>
</reference>
<dbReference type="Pfam" id="PF13302">
    <property type="entry name" value="Acetyltransf_3"/>
    <property type="match status" value="1"/>
</dbReference>
<feature type="domain" description="N-acetyltransferase" evidence="2">
    <location>
        <begin position="41"/>
        <end position="173"/>
    </location>
</feature>
<dbReference type="EMBL" id="JACIDR010000005">
    <property type="protein sequence ID" value="MBB3974264.1"/>
    <property type="molecule type" value="Genomic_DNA"/>
</dbReference>
<dbReference type="SUPFAM" id="SSF55729">
    <property type="entry name" value="Acyl-CoA N-acyltransferases (Nat)"/>
    <property type="match status" value="1"/>
</dbReference>
<name>A0A7W6D8J7_9HYPH</name>
<accession>A0A7W6D8J7</accession>
<dbReference type="GO" id="GO:0008999">
    <property type="term" value="F:protein-N-terminal-alanine acetyltransferase activity"/>
    <property type="evidence" value="ECO:0007669"/>
    <property type="project" value="TreeGrafter"/>
</dbReference>